<feature type="domain" description="DUF3592" evidence="2">
    <location>
        <begin position="63"/>
        <end position="117"/>
    </location>
</feature>
<keyword evidence="4" id="KW-1185">Reference proteome</keyword>
<keyword evidence="1" id="KW-0472">Membrane</keyword>
<proteinExistence type="predicted"/>
<dbReference type="AlphaFoldDB" id="A0A7I8D1K7"/>
<feature type="transmembrane region" description="Helical" evidence="1">
    <location>
        <begin position="186"/>
        <end position="210"/>
    </location>
</feature>
<gene>
    <name evidence="3" type="ORF">C12CBH8_13270</name>
</gene>
<keyword evidence="1" id="KW-1133">Transmembrane helix</keyword>
<protein>
    <recommendedName>
        <fullName evidence="2">DUF3592 domain-containing protein</fullName>
    </recommendedName>
</protein>
<sequence>MPKAAKIVSLSLIVICLLCGVWMIYLGIGESMDTSEKTQNYQTTQGYLLDYNLYSGPEYDAVRKRQTSATYQLTYNYNVDGQEYKVTTESGTSFVPEIGTAIEIKYNPDNPQEAYIPSQSRNVGLLFGGAFFIVIPLIMLLIFTGVLQKLPSKLVGIIMGLVLILLSWFVLYMITGSFSPVGIAQYYVSSFSFPLIIPILLIAAGLLLIVRNLLPSRKNVKESI</sequence>
<evidence type="ECO:0000259" key="2">
    <source>
        <dbReference type="Pfam" id="PF12158"/>
    </source>
</evidence>
<evidence type="ECO:0000313" key="4">
    <source>
        <dbReference type="Proteomes" id="UP000593890"/>
    </source>
</evidence>
<feature type="transmembrane region" description="Helical" evidence="1">
    <location>
        <begin position="154"/>
        <end position="174"/>
    </location>
</feature>
<dbReference type="RefSeq" id="WP_090267177.1">
    <property type="nucleotide sequence ID" value="NZ_AP023321.1"/>
</dbReference>
<evidence type="ECO:0000256" key="1">
    <source>
        <dbReference type="SAM" id="Phobius"/>
    </source>
</evidence>
<organism evidence="3 4">
    <name type="scientific">Solibaculum mannosilyticum</name>
    <dbReference type="NCBI Taxonomy" id="2780922"/>
    <lineage>
        <taxon>Bacteria</taxon>
        <taxon>Bacillati</taxon>
        <taxon>Bacillota</taxon>
        <taxon>Clostridia</taxon>
        <taxon>Eubacteriales</taxon>
        <taxon>Oscillospiraceae</taxon>
        <taxon>Solibaculum</taxon>
    </lineage>
</organism>
<dbReference type="InterPro" id="IPR021994">
    <property type="entry name" value="DUF3592"/>
</dbReference>
<accession>A0A7I8D1K7</accession>
<dbReference type="EMBL" id="AP023321">
    <property type="protein sequence ID" value="BCI60688.1"/>
    <property type="molecule type" value="Genomic_DNA"/>
</dbReference>
<dbReference type="KEGG" id="sman:C12CBH8_13270"/>
<name>A0A7I8D1K7_9FIRM</name>
<keyword evidence="1" id="KW-0812">Transmembrane</keyword>
<dbReference type="Pfam" id="PF12158">
    <property type="entry name" value="DUF3592"/>
    <property type="match status" value="1"/>
</dbReference>
<evidence type="ECO:0000313" key="3">
    <source>
        <dbReference type="EMBL" id="BCI60688.1"/>
    </source>
</evidence>
<feature type="transmembrane region" description="Helical" evidence="1">
    <location>
        <begin position="125"/>
        <end position="147"/>
    </location>
</feature>
<reference evidence="4" key="1">
    <citation type="submission" date="2020-07" db="EMBL/GenBank/DDBJ databases">
        <title>Complete genome sequencing of Clostridia bacterium strain 12CBH8.</title>
        <authorList>
            <person name="Sakamoto M."/>
            <person name="Murakami T."/>
            <person name="Mori H."/>
        </authorList>
    </citation>
    <scope>NUCLEOTIDE SEQUENCE [LARGE SCALE GENOMIC DNA]</scope>
    <source>
        <strain evidence="4">12CBH8</strain>
    </source>
</reference>
<feature type="transmembrane region" description="Helical" evidence="1">
    <location>
        <begin position="7"/>
        <end position="28"/>
    </location>
</feature>
<dbReference type="Proteomes" id="UP000593890">
    <property type="component" value="Chromosome"/>
</dbReference>